<comment type="caution">
    <text evidence="2">The sequence shown here is derived from an EMBL/GenBank/DDBJ whole genome shotgun (WGS) entry which is preliminary data.</text>
</comment>
<keyword evidence="1" id="KW-0812">Transmembrane</keyword>
<organism evidence="2 3">
    <name type="scientific">Hermanssonia centrifuga</name>
    <dbReference type="NCBI Taxonomy" id="98765"/>
    <lineage>
        <taxon>Eukaryota</taxon>
        <taxon>Fungi</taxon>
        <taxon>Dikarya</taxon>
        <taxon>Basidiomycota</taxon>
        <taxon>Agaricomycotina</taxon>
        <taxon>Agaricomycetes</taxon>
        <taxon>Polyporales</taxon>
        <taxon>Meruliaceae</taxon>
        <taxon>Hermanssonia</taxon>
    </lineage>
</organism>
<dbReference type="OrthoDB" id="3206554at2759"/>
<evidence type="ECO:0000256" key="1">
    <source>
        <dbReference type="SAM" id="Phobius"/>
    </source>
</evidence>
<protein>
    <submittedName>
        <fullName evidence="2">Uncharacterized protein</fullName>
    </submittedName>
</protein>
<dbReference type="EMBL" id="MLYV02000360">
    <property type="protein sequence ID" value="PSS06560.1"/>
    <property type="molecule type" value="Genomic_DNA"/>
</dbReference>
<keyword evidence="1" id="KW-1133">Transmembrane helix</keyword>
<evidence type="ECO:0000313" key="2">
    <source>
        <dbReference type="EMBL" id="PSS06560.1"/>
    </source>
</evidence>
<sequence>MSDSPSIRPSMGALVLGGFVSVLGLDFMHTIMACIANWVNLIEHFGDTSQADHISCADIPVN</sequence>
<accession>A0A2R6QEK8</accession>
<gene>
    <name evidence="2" type="ORF">PHLCEN_2v3618</name>
</gene>
<evidence type="ECO:0000313" key="3">
    <source>
        <dbReference type="Proteomes" id="UP000186601"/>
    </source>
</evidence>
<keyword evidence="1" id="KW-0472">Membrane</keyword>
<dbReference type="AlphaFoldDB" id="A0A2R6QEK8"/>
<keyword evidence="3" id="KW-1185">Reference proteome</keyword>
<dbReference type="Proteomes" id="UP000186601">
    <property type="component" value="Unassembled WGS sequence"/>
</dbReference>
<name>A0A2R6QEK8_9APHY</name>
<reference evidence="2 3" key="1">
    <citation type="submission" date="2018-02" db="EMBL/GenBank/DDBJ databases">
        <title>Genome sequence of the basidiomycete white-rot fungus Phlebia centrifuga.</title>
        <authorList>
            <person name="Granchi Z."/>
            <person name="Peng M."/>
            <person name="de Vries R.P."/>
            <person name="Hilden K."/>
            <person name="Makela M.R."/>
            <person name="Grigoriev I."/>
            <person name="Riley R."/>
        </authorList>
    </citation>
    <scope>NUCLEOTIDE SEQUENCE [LARGE SCALE GENOMIC DNA]</scope>
    <source>
        <strain evidence="2 3">FBCC195</strain>
    </source>
</reference>
<proteinExistence type="predicted"/>
<feature type="transmembrane region" description="Helical" evidence="1">
    <location>
        <begin position="12"/>
        <end position="39"/>
    </location>
</feature>